<evidence type="ECO:0000313" key="5">
    <source>
        <dbReference type="Proteomes" id="UP000287247"/>
    </source>
</evidence>
<evidence type="ECO:0000256" key="2">
    <source>
        <dbReference type="ARBA" id="ARBA00023002"/>
    </source>
</evidence>
<dbReference type="EMBL" id="BDQK01000006">
    <property type="protein sequence ID" value="GBF80266.1"/>
    <property type="molecule type" value="Genomic_DNA"/>
</dbReference>
<dbReference type="AlphaFoldDB" id="A0A401IGC5"/>
<comment type="caution">
    <text evidence="4">The sequence shown here is derived from an EMBL/GenBank/DDBJ whole genome shotgun (WGS) entry which is preliminary data.</text>
</comment>
<dbReference type="SUPFAM" id="SSF51735">
    <property type="entry name" value="NAD(P)-binding Rossmann-fold domains"/>
    <property type="match status" value="1"/>
</dbReference>
<dbReference type="Gene3D" id="3.40.50.720">
    <property type="entry name" value="NAD(P)-binding Rossmann-like Domain"/>
    <property type="match status" value="1"/>
</dbReference>
<sequence>MDLGLTKKIALVTGASAGIGFAIAEQMAKEGCHLIICGRHSKNLEKAHQALLNFQGEIMSVIADVQQESDSRNLVQKALEKFGKIDILINNSEGASFSGDLIENISDEAWKNTFEGKLMGYIRMTNLVLPSMKNQQWGRIINVIGTSGKEPSSRLIKSGVANAGLINFTKALATEVAKFNILVTGINPGIIDTPRHRQYLEINANKQGTTIDFIREKIIKNIPIERIGNSHEIANLVTFLSSECASYITGVTIPVDGGLSTAAF</sequence>
<dbReference type="CDD" id="cd05344">
    <property type="entry name" value="BKR_like_SDR_like"/>
    <property type="match status" value="1"/>
</dbReference>
<gene>
    <name evidence="4" type="ORF">AsFPU1_1667</name>
</gene>
<evidence type="ECO:0000256" key="1">
    <source>
        <dbReference type="ARBA" id="ARBA00006484"/>
    </source>
</evidence>
<dbReference type="FunFam" id="3.40.50.720:FF:000084">
    <property type="entry name" value="Short-chain dehydrogenase reductase"/>
    <property type="match status" value="1"/>
</dbReference>
<dbReference type="PRINTS" id="PR00080">
    <property type="entry name" value="SDRFAMILY"/>
</dbReference>
<dbReference type="InterPro" id="IPR002347">
    <property type="entry name" value="SDR_fam"/>
</dbReference>
<accession>A0A401IGC5</accession>
<protein>
    <submittedName>
        <fullName evidence="4">AerF protein</fullName>
    </submittedName>
</protein>
<evidence type="ECO:0000256" key="3">
    <source>
        <dbReference type="RuleBase" id="RU000363"/>
    </source>
</evidence>
<keyword evidence="2" id="KW-0560">Oxidoreductase</keyword>
<organism evidence="4 5">
    <name type="scientific">Aphanothece sacrum FPU1</name>
    <dbReference type="NCBI Taxonomy" id="1920663"/>
    <lineage>
        <taxon>Bacteria</taxon>
        <taxon>Bacillati</taxon>
        <taxon>Cyanobacteriota</taxon>
        <taxon>Cyanophyceae</taxon>
        <taxon>Oscillatoriophycideae</taxon>
        <taxon>Chroococcales</taxon>
        <taxon>Aphanothecaceae</taxon>
        <taxon>Aphanothece</taxon>
    </lineage>
</organism>
<comment type="similarity">
    <text evidence="1 3">Belongs to the short-chain dehydrogenases/reductases (SDR) family.</text>
</comment>
<dbReference type="PANTHER" id="PTHR42879:SF6">
    <property type="entry name" value="NADPH-DEPENDENT REDUCTASE BACG"/>
    <property type="match status" value="1"/>
</dbReference>
<dbReference type="OrthoDB" id="560660at2"/>
<name>A0A401IGC5_APHSA</name>
<dbReference type="Pfam" id="PF00106">
    <property type="entry name" value="adh_short"/>
    <property type="match status" value="1"/>
</dbReference>
<dbReference type="GO" id="GO:0016491">
    <property type="term" value="F:oxidoreductase activity"/>
    <property type="evidence" value="ECO:0007669"/>
    <property type="project" value="UniProtKB-KW"/>
</dbReference>
<dbReference type="PANTHER" id="PTHR42879">
    <property type="entry name" value="3-OXOACYL-(ACYL-CARRIER-PROTEIN) REDUCTASE"/>
    <property type="match status" value="1"/>
</dbReference>
<dbReference type="RefSeq" id="WP_124971713.1">
    <property type="nucleotide sequence ID" value="NZ_BDQK01000006.1"/>
</dbReference>
<keyword evidence="5" id="KW-1185">Reference proteome</keyword>
<evidence type="ECO:0000313" key="4">
    <source>
        <dbReference type="EMBL" id="GBF80266.1"/>
    </source>
</evidence>
<dbReference type="Proteomes" id="UP000287247">
    <property type="component" value="Unassembled WGS sequence"/>
</dbReference>
<dbReference type="PRINTS" id="PR00081">
    <property type="entry name" value="GDHRDH"/>
</dbReference>
<dbReference type="InterPro" id="IPR050259">
    <property type="entry name" value="SDR"/>
</dbReference>
<reference evidence="5" key="1">
    <citation type="submission" date="2017-05" db="EMBL/GenBank/DDBJ databases">
        <title>Physiological properties and genetic analysis related to exopolysaccharide production of fresh-water unicellular cyanobacterium Aphanothece sacrum, Suizenji Nori, that has been cultured as a food source in Japan.</title>
        <authorList>
            <person name="Kanesaki Y."/>
            <person name="Yoshikawa S."/>
            <person name="Ohki K."/>
        </authorList>
    </citation>
    <scope>NUCLEOTIDE SEQUENCE [LARGE SCALE GENOMIC DNA]</scope>
    <source>
        <strain evidence="5">FPU1</strain>
    </source>
</reference>
<dbReference type="InterPro" id="IPR036291">
    <property type="entry name" value="NAD(P)-bd_dom_sf"/>
</dbReference>
<proteinExistence type="inferred from homology"/>